<feature type="compositionally biased region" description="Basic and acidic residues" evidence="1">
    <location>
        <begin position="157"/>
        <end position="178"/>
    </location>
</feature>
<reference evidence="2 3" key="1">
    <citation type="submission" date="2016-04" db="EMBL/GenBank/DDBJ databases">
        <title>A degradative enzymes factory behind the ericoid mycorrhizal symbiosis.</title>
        <authorList>
            <consortium name="DOE Joint Genome Institute"/>
            <person name="Martino E."/>
            <person name="Morin E."/>
            <person name="Grelet G."/>
            <person name="Kuo A."/>
            <person name="Kohler A."/>
            <person name="Daghino S."/>
            <person name="Barry K."/>
            <person name="Choi C."/>
            <person name="Cichocki N."/>
            <person name="Clum A."/>
            <person name="Copeland A."/>
            <person name="Hainaut M."/>
            <person name="Haridas S."/>
            <person name="Labutti K."/>
            <person name="Lindquist E."/>
            <person name="Lipzen A."/>
            <person name="Khouja H.-R."/>
            <person name="Murat C."/>
            <person name="Ohm R."/>
            <person name="Olson A."/>
            <person name="Spatafora J."/>
            <person name="Veneault-Fourrey C."/>
            <person name="Henrissat B."/>
            <person name="Grigoriev I."/>
            <person name="Martin F."/>
            <person name="Perotto S."/>
        </authorList>
    </citation>
    <scope>NUCLEOTIDE SEQUENCE [LARGE SCALE GENOMIC DNA]</scope>
    <source>
        <strain evidence="2 3">E</strain>
    </source>
</reference>
<feature type="region of interest" description="Disordered" evidence="1">
    <location>
        <begin position="758"/>
        <end position="777"/>
    </location>
</feature>
<dbReference type="OrthoDB" id="3503638at2759"/>
<gene>
    <name evidence="2" type="ORF">K444DRAFT_374721</name>
</gene>
<evidence type="ECO:0000313" key="2">
    <source>
        <dbReference type="EMBL" id="PMD61626.1"/>
    </source>
</evidence>
<feature type="region of interest" description="Disordered" evidence="1">
    <location>
        <begin position="277"/>
        <end position="300"/>
    </location>
</feature>
<feature type="compositionally biased region" description="Polar residues" evidence="1">
    <location>
        <begin position="435"/>
        <end position="472"/>
    </location>
</feature>
<accession>A0A2J6TF33</accession>
<dbReference type="InParanoid" id="A0A2J6TF33"/>
<feature type="compositionally biased region" description="Polar residues" evidence="1">
    <location>
        <begin position="203"/>
        <end position="228"/>
    </location>
</feature>
<feature type="region of interest" description="Disordered" evidence="1">
    <location>
        <begin position="140"/>
        <end position="264"/>
    </location>
</feature>
<dbReference type="EMBL" id="KZ613786">
    <property type="protein sequence ID" value="PMD61626.1"/>
    <property type="molecule type" value="Genomic_DNA"/>
</dbReference>
<organism evidence="2 3">
    <name type="scientific">Hyaloscypha bicolor E</name>
    <dbReference type="NCBI Taxonomy" id="1095630"/>
    <lineage>
        <taxon>Eukaryota</taxon>
        <taxon>Fungi</taxon>
        <taxon>Dikarya</taxon>
        <taxon>Ascomycota</taxon>
        <taxon>Pezizomycotina</taxon>
        <taxon>Leotiomycetes</taxon>
        <taxon>Helotiales</taxon>
        <taxon>Hyaloscyphaceae</taxon>
        <taxon>Hyaloscypha</taxon>
        <taxon>Hyaloscypha bicolor</taxon>
    </lineage>
</organism>
<feature type="region of interest" description="Disordered" evidence="1">
    <location>
        <begin position="413"/>
        <end position="487"/>
    </location>
</feature>
<dbReference type="Proteomes" id="UP000235371">
    <property type="component" value="Unassembled WGS sequence"/>
</dbReference>
<feature type="compositionally biased region" description="Polar residues" evidence="1">
    <location>
        <begin position="761"/>
        <end position="777"/>
    </location>
</feature>
<feature type="compositionally biased region" description="Low complexity" evidence="1">
    <location>
        <begin position="145"/>
        <end position="156"/>
    </location>
</feature>
<feature type="region of interest" description="Disordered" evidence="1">
    <location>
        <begin position="1"/>
        <end position="49"/>
    </location>
</feature>
<feature type="region of interest" description="Disordered" evidence="1">
    <location>
        <begin position="911"/>
        <end position="936"/>
    </location>
</feature>
<keyword evidence="3" id="KW-1185">Reference proteome</keyword>
<dbReference type="AlphaFoldDB" id="A0A2J6TF33"/>
<evidence type="ECO:0000256" key="1">
    <source>
        <dbReference type="SAM" id="MobiDB-lite"/>
    </source>
</evidence>
<feature type="compositionally biased region" description="Basic and acidic residues" evidence="1">
    <location>
        <begin position="255"/>
        <end position="264"/>
    </location>
</feature>
<evidence type="ECO:0000313" key="3">
    <source>
        <dbReference type="Proteomes" id="UP000235371"/>
    </source>
</evidence>
<feature type="compositionally biased region" description="Basic and acidic residues" evidence="1">
    <location>
        <begin position="32"/>
        <end position="43"/>
    </location>
</feature>
<protein>
    <submittedName>
        <fullName evidence="2">Uncharacterized protein</fullName>
    </submittedName>
</protein>
<proteinExistence type="predicted"/>
<dbReference type="GeneID" id="36580387"/>
<dbReference type="RefSeq" id="XP_024738530.1">
    <property type="nucleotide sequence ID" value="XM_024872306.1"/>
</dbReference>
<sequence length="1061" mass="116113">MSGSGSTSAIRAFSEDNSSGKRPFDEETIYSDCKRVKSHESRPNPEGNDLESCIIVAYSAVREQNHQSLRSKVAKCLSPECVSNSSVPQSNIISKLSRRALDHKSDSTEWKSERALRKRESTTTDATNFKDYLGDDKLPFERAAHSSPSVSVAPSSSKDRGDGDIRHSNPAHEPHERLCMSGSEYSMSLHSDGPRSPDLATPKSISDSSENSSVACSLSPRSRTSFQVPSLLRSGDQKQSPSSLAERMQRTPLPTRKESNSTRNLVETKQDMELNSQQTPMVHRPGQAEPAGSLQQHSTDLTVDTNLKRKSLDSRRVSSDSIYADSPQMKTLSIGGNYSGHRSPSAASSCDIVGTGARSHSGPRSPASIVLIPDDPGTLPRKRVTLGAQERITRGAPSGSYTVFSSNLTALSSESADWGQDAGSKIVKRRGRKPSNITTAGRRQLNDNTPATRLSDQISLTNSPKQDSNTNGPPRELPSLDHTPRTVFPSLDAAQPCARTPLINQLANIPPKFHHTLPPRPSITPPPGSSPQLLQKYRPPAVVFTIDNRAESRMPTADVQSFIEQFTKNARVITPPIQPSAAHCVYPIGVIMWQSLPDFYKWYEETTGSTEIGPLRFELVNAQRRTEKVYVVPKGNLNYFRTLKQYVWDLFWVASNLNNGPSLFQVSISPFPSHGANLPSQPSTWNSVNSTSTPPRNSAVTSLENIMVVAEPQTLLAATSSPRPAEPPLSNSTGRTSNIEHILNIKEVKEVKGGAIRRSTAPATNQSTGKSSIIGASSCSNRVPRPSEYIHGPPGPPVNVNRTLWDKTMLRYHANSLLVGRNDMEVFGEESTVHDKLPYKTGAEVCGAIVDKNSGKGLVTVTGKGFITQNVITGQNETGDGYQEINIQAKQTCMIHGDAVVLYYKRRTPASAQHSLQPNPKPETPQSTNSNTSTKANCTSSVEIIARLQIDGAGKFSAPFDKSVLRPKVDTKEFFSWFSTQTGCGGPHGPPCLKFTFKDAMPVPKATEVLRGNEDHFNYMRKDVKTQYEKAKAYMPDLKEFVILVTVPGWFTPKGEEEEDW</sequence>
<name>A0A2J6TF33_9HELO</name>